<keyword evidence="3" id="KW-1185">Reference proteome</keyword>
<name>K6Y802_9ALTE</name>
<dbReference type="Pfam" id="PF17680">
    <property type="entry name" value="FlgO"/>
    <property type="match status" value="1"/>
</dbReference>
<evidence type="ECO:0000313" key="2">
    <source>
        <dbReference type="EMBL" id="GAC20091.1"/>
    </source>
</evidence>
<dbReference type="EMBL" id="BAEO01000047">
    <property type="protein sequence ID" value="GAC20091.1"/>
    <property type="molecule type" value="Genomic_DNA"/>
</dbReference>
<sequence length="209" mass="23186">MLLKTKTDIHRALLTTLSCSCLMITGCGINGTETHQAPKADIEVSNKEDFGIVDISVSDEFDTFHTHKRISSYTSKLAHDLLKNLRGTMLDTPIAVSSFVSFDTESQDTSKLGALISENLLGQLQSQNIPVVDIHLMDALLLNKEGSFAFHSDMEGYFYSESVKYVLAGYLTQHKHGVVINARIMQFDNKQIVSSASTLIPYYVADLYN</sequence>
<dbReference type="RefSeq" id="WP_007621667.1">
    <property type="nucleotide sequence ID" value="NZ_BAEO01000047.1"/>
</dbReference>
<proteinExistence type="predicted"/>
<gene>
    <name evidence="2" type="ORF">GARC_3132</name>
</gene>
<dbReference type="OrthoDB" id="5296088at2"/>
<accession>K6Y802</accession>
<reference evidence="2 3" key="1">
    <citation type="journal article" date="2017" name="Antonie Van Leeuwenhoek">
        <title>Rhizobium rhizosphaerae sp. nov., a novel species isolated from rice rhizosphere.</title>
        <authorList>
            <person name="Zhao J.J."/>
            <person name="Zhang J."/>
            <person name="Zhang R.J."/>
            <person name="Zhang C.W."/>
            <person name="Yin H.Q."/>
            <person name="Zhang X.X."/>
        </authorList>
    </citation>
    <scope>NUCLEOTIDE SEQUENCE [LARGE SCALE GENOMIC DNA]</scope>
    <source>
        <strain evidence="2 3">BSs20135</strain>
    </source>
</reference>
<dbReference type="Proteomes" id="UP000006327">
    <property type="component" value="Unassembled WGS sequence"/>
</dbReference>
<protein>
    <recommendedName>
        <fullName evidence="1">FlgO domain-containing protein</fullName>
    </recommendedName>
</protein>
<evidence type="ECO:0000259" key="1">
    <source>
        <dbReference type="Pfam" id="PF17680"/>
    </source>
</evidence>
<evidence type="ECO:0000313" key="3">
    <source>
        <dbReference type="Proteomes" id="UP000006327"/>
    </source>
</evidence>
<comment type="caution">
    <text evidence="2">The sequence shown here is derived from an EMBL/GenBank/DDBJ whole genome shotgun (WGS) entry which is preliminary data.</text>
</comment>
<dbReference type="STRING" id="493475.GARC_3132"/>
<dbReference type="PROSITE" id="PS51257">
    <property type="entry name" value="PROKAR_LIPOPROTEIN"/>
    <property type="match status" value="1"/>
</dbReference>
<feature type="domain" description="FlgO" evidence="1">
    <location>
        <begin position="76"/>
        <end position="204"/>
    </location>
</feature>
<dbReference type="InterPro" id="IPR041215">
    <property type="entry name" value="FlgO_dom"/>
</dbReference>
<organism evidence="2 3">
    <name type="scientific">Paraglaciecola arctica BSs20135</name>
    <dbReference type="NCBI Taxonomy" id="493475"/>
    <lineage>
        <taxon>Bacteria</taxon>
        <taxon>Pseudomonadati</taxon>
        <taxon>Pseudomonadota</taxon>
        <taxon>Gammaproteobacteria</taxon>
        <taxon>Alteromonadales</taxon>
        <taxon>Alteromonadaceae</taxon>
        <taxon>Paraglaciecola</taxon>
    </lineage>
</organism>
<dbReference type="eggNOG" id="COG5616">
    <property type="taxonomic scope" value="Bacteria"/>
</dbReference>
<dbReference type="AlphaFoldDB" id="K6Y802"/>